<evidence type="ECO:0000313" key="3">
    <source>
        <dbReference type="EMBL" id="KAK9039028.1"/>
    </source>
</evidence>
<evidence type="ECO:0000259" key="1">
    <source>
        <dbReference type="Pfam" id="PF13456"/>
    </source>
</evidence>
<dbReference type="PANTHER" id="PTHR47074:SF61">
    <property type="entry name" value="RNASE H TYPE-1 DOMAIN-CONTAINING PROTEIN"/>
    <property type="match status" value="1"/>
</dbReference>
<dbReference type="InterPro" id="IPR026960">
    <property type="entry name" value="RVT-Znf"/>
</dbReference>
<keyword evidence="4" id="KW-1185">Reference proteome</keyword>
<dbReference type="InterPro" id="IPR036397">
    <property type="entry name" value="RNaseH_sf"/>
</dbReference>
<dbReference type="SUPFAM" id="SSF53098">
    <property type="entry name" value="Ribonuclease H-like"/>
    <property type="match status" value="1"/>
</dbReference>
<dbReference type="InterPro" id="IPR052929">
    <property type="entry name" value="RNase_H-like_EbsB-rel"/>
</dbReference>
<dbReference type="InterPro" id="IPR044730">
    <property type="entry name" value="RNase_H-like_dom_plant"/>
</dbReference>
<dbReference type="InterPro" id="IPR012337">
    <property type="entry name" value="RNaseH-like_sf"/>
</dbReference>
<dbReference type="Pfam" id="PF13966">
    <property type="entry name" value="zf-RVT"/>
    <property type="match status" value="1"/>
</dbReference>
<organism evidence="3 4">
    <name type="scientific">Hibiscus sabdariffa</name>
    <name type="common">roselle</name>
    <dbReference type="NCBI Taxonomy" id="183260"/>
    <lineage>
        <taxon>Eukaryota</taxon>
        <taxon>Viridiplantae</taxon>
        <taxon>Streptophyta</taxon>
        <taxon>Embryophyta</taxon>
        <taxon>Tracheophyta</taxon>
        <taxon>Spermatophyta</taxon>
        <taxon>Magnoliopsida</taxon>
        <taxon>eudicotyledons</taxon>
        <taxon>Gunneridae</taxon>
        <taxon>Pentapetalae</taxon>
        <taxon>rosids</taxon>
        <taxon>malvids</taxon>
        <taxon>Malvales</taxon>
        <taxon>Malvaceae</taxon>
        <taxon>Malvoideae</taxon>
        <taxon>Hibiscus</taxon>
    </lineage>
</organism>
<dbReference type="PANTHER" id="PTHR47074">
    <property type="entry name" value="BNAC02G40300D PROTEIN"/>
    <property type="match status" value="1"/>
</dbReference>
<name>A0ABR2TNF5_9ROSI</name>
<protein>
    <recommendedName>
        <fullName evidence="5">RNase H type-1 domain-containing protein</fullName>
    </recommendedName>
</protein>
<dbReference type="Gene3D" id="3.30.420.10">
    <property type="entry name" value="Ribonuclease H-like superfamily/Ribonuclease H"/>
    <property type="match status" value="1"/>
</dbReference>
<dbReference type="Pfam" id="PF13456">
    <property type="entry name" value="RVT_3"/>
    <property type="match status" value="1"/>
</dbReference>
<dbReference type="InterPro" id="IPR002156">
    <property type="entry name" value="RNaseH_domain"/>
</dbReference>
<gene>
    <name evidence="3" type="ORF">V6N11_023867</name>
</gene>
<feature type="domain" description="RNase H type-1" evidence="1">
    <location>
        <begin position="128"/>
        <end position="249"/>
    </location>
</feature>
<comment type="caution">
    <text evidence="3">The sequence shown here is derived from an EMBL/GenBank/DDBJ whole genome shotgun (WGS) entry which is preliminary data.</text>
</comment>
<feature type="domain" description="Reverse transcriptase zinc-binding" evidence="2">
    <location>
        <begin position="1"/>
        <end position="47"/>
    </location>
</feature>
<evidence type="ECO:0008006" key="5">
    <source>
        <dbReference type="Google" id="ProtNLM"/>
    </source>
</evidence>
<evidence type="ECO:0000313" key="4">
    <source>
        <dbReference type="Proteomes" id="UP001396334"/>
    </source>
</evidence>
<dbReference type="EMBL" id="JBBPBN010000005">
    <property type="protein sequence ID" value="KAK9039028.1"/>
    <property type="molecule type" value="Genomic_DNA"/>
</dbReference>
<sequence length="280" mass="31749">MWRIINNFVPTYANLQFRRLNVNNVCNFCLLSTETVEHIMRDCCFVGELFARQNVHFPSSSAALEWKDWVAVAFCSFNDQQKIVMMVTFWAVWYSRNKLIHEGISPSVSESLSFMRWSAPALNFVKCNFDSTFDVQCNESISGFLYRNSDGLIMAAGVVPHKNVADAFMAEALACLQAVLFAIELCFRRVVFEGESLAVVRRVSALSSDYFVTSPIVNDIRDAVKGLESAVFNFVHREGNNDAHVLAREGRGFRLPRFWIEEAPPCVTTAALDWEKLNAD</sequence>
<reference evidence="3 4" key="1">
    <citation type="journal article" date="2024" name="G3 (Bethesda)">
        <title>Genome assembly of Hibiscus sabdariffa L. provides insights into metabolisms of medicinal natural products.</title>
        <authorList>
            <person name="Kim T."/>
        </authorList>
    </citation>
    <scope>NUCLEOTIDE SEQUENCE [LARGE SCALE GENOMIC DNA]</scope>
    <source>
        <strain evidence="3">TK-2024</strain>
        <tissue evidence="3">Old leaves</tissue>
    </source>
</reference>
<accession>A0ABR2TNF5</accession>
<dbReference type="CDD" id="cd06222">
    <property type="entry name" value="RNase_H_like"/>
    <property type="match status" value="1"/>
</dbReference>
<evidence type="ECO:0000259" key="2">
    <source>
        <dbReference type="Pfam" id="PF13966"/>
    </source>
</evidence>
<dbReference type="Proteomes" id="UP001396334">
    <property type="component" value="Unassembled WGS sequence"/>
</dbReference>
<proteinExistence type="predicted"/>